<evidence type="ECO:0000256" key="8">
    <source>
        <dbReference type="ARBA" id="ARBA00022833"/>
    </source>
</evidence>
<dbReference type="AlphaFoldDB" id="A0AAN7YHV7"/>
<dbReference type="InterPro" id="IPR031127">
    <property type="entry name" value="E3_UB_ligase_RBR"/>
</dbReference>
<evidence type="ECO:0000256" key="4">
    <source>
        <dbReference type="ARBA" id="ARBA00022723"/>
    </source>
</evidence>
<protein>
    <recommendedName>
        <fullName evidence="2">RBR-type E3 ubiquitin transferase</fullName>
        <ecNumber evidence="2">2.3.2.31</ecNumber>
    </recommendedName>
</protein>
<proteinExistence type="predicted"/>
<reference evidence="11" key="1">
    <citation type="submission" date="2023-08" db="EMBL/GenBank/DDBJ databases">
        <title>Black Yeasts Isolated from many extreme environments.</title>
        <authorList>
            <person name="Coleine C."/>
            <person name="Stajich J.E."/>
            <person name="Selbmann L."/>
        </authorList>
    </citation>
    <scope>NUCLEOTIDE SEQUENCE</scope>
    <source>
        <strain evidence="11">CCFEE 5401</strain>
    </source>
</reference>
<accession>A0AAN7YHV7</accession>
<comment type="caution">
    <text evidence="11">The sequence shown here is derived from an EMBL/GenBank/DDBJ whole genome shotgun (WGS) entry which is preliminary data.</text>
</comment>
<evidence type="ECO:0000259" key="10">
    <source>
        <dbReference type="PROSITE" id="PS51873"/>
    </source>
</evidence>
<keyword evidence="7" id="KW-0833">Ubl conjugation pathway</keyword>
<dbReference type="SUPFAM" id="SSF57850">
    <property type="entry name" value="RING/U-box"/>
    <property type="match status" value="1"/>
</dbReference>
<gene>
    <name evidence="11" type="ORF">LTR62_007479</name>
</gene>
<evidence type="ECO:0000256" key="9">
    <source>
        <dbReference type="SAM" id="MobiDB-lite"/>
    </source>
</evidence>
<dbReference type="GO" id="GO:0061630">
    <property type="term" value="F:ubiquitin protein ligase activity"/>
    <property type="evidence" value="ECO:0007669"/>
    <property type="project" value="UniProtKB-EC"/>
</dbReference>
<evidence type="ECO:0000313" key="11">
    <source>
        <dbReference type="EMBL" id="KAK5109117.1"/>
    </source>
</evidence>
<dbReference type="PANTHER" id="PTHR11685">
    <property type="entry name" value="RBR FAMILY RING FINGER AND IBR DOMAIN-CONTAINING"/>
    <property type="match status" value="1"/>
</dbReference>
<dbReference type="GO" id="GO:0016567">
    <property type="term" value="P:protein ubiquitination"/>
    <property type="evidence" value="ECO:0007669"/>
    <property type="project" value="InterPro"/>
</dbReference>
<evidence type="ECO:0000256" key="2">
    <source>
        <dbReference type="ARBA" id="ARBA00012251"/>
    </source>
</evidence>
<comment type="catalytic activity">
    <reaction evidence="1">
        <text>[E2 ubiquitin-conjugating enzyme]-S-ubiquitinyl-L-cysteine + [acceptor protein]-L-lysine = [E2 ubiquitin-conjugating enzyme]-L-cysteine + [acceptor protein]-N(6)-ubiquitinyl-L-lysine.</text>
        <dbReference type="EC" id="2.3.2.31"/>
    </reaction>
</comment>
<evidence type="ECO:0000256" key="3">
    <source>
        <dbReference type="ARBA" id="ARBA00022679"/>
    </source>
</evidence>
<dbReference type="Pfam" id="PF22191">
    <property type="entry name" value="IBR_1"/>
    <property type="match status" value="1"/>
</dbReference>
<keyword evidence="8" id="KW-0862">Zinc</keyword>
<sequence>MKAWVKAQLDMTTYDKLRCPECPGLMLNADVQRAASKDVYARFDGMERRGIAEKNAGWRWCMNPECRAGQVHEPLLDGLANTPNKTDGEDAEPLPQRTNKDLRNSIVGARFSPLTSGSDNTDINDEEVAVVSPRGWQKVNKQAKVLASAITKAHKESSPTGEHELHSQTDDSPTRSRIVTLKLSAKGLQQFVPGSLFTCNTCGSQACVPCDRPFHTGETCVQYQRRKKRQTATEEKASDDFIEGQCKKCPKCKKSIEKSGGCDMMTCTQCHTSFCWHCAVDYRDVRTIGHGVGCAYAAPGAWDPHNLPANGIGLPLMPVNHIFGHAAVRGMFGAAAAFIGGRGGFAGGAGGNGGAA</sequence>
<evidence type="ECO:0000256" key="7">
    <source>
        <dbReference type="ARBA" id="ARBA00022786"/>
    </source>
</evidence>
<dbReference type="InterPro" id="IPR044066">
    <property type="entry name" value="TRIAD_supradom"/>
</dbReference>
<feature type="domain" description="RING-type" evidence="10">
    <location>
        <begin position="1"/>
        <end position="303"/>
    </location>
</feature>
<feature type="region of interest" description="Disordered" evidence="9">
    <location>
        <begin position="151"/>
        <end position="175"/>
    </location>
</feature>
<name>A0AAN7YHV7_9PEZI</name>
<evidence type="ECO:0000256" key="6">
    <source>
        <dbReference type="ARBA" id="ARBA00022771"/>
    </source>
</evidence>
<organism evidence="11 12">
    <name type="scientific">Meristemomyces frigidus</name>
    <dbReference type="NCBI Taxonomy" id="1508187"/>
    <lineage>
        <taxon>Eukaryota</taxon>
        <taxon>Fungi</taxon>
        <taxon>Dikarya</taxon>
        <taxon>Ascomycota</taxon>
        <taxon>Pezizomycotina</taxon>
        <taxon>Dothideomycetes</taxon>
        <taxon>Dothideomycetidae</taxon>
        <taxon>Mycosphaerellales</taxon>
        <taxon>Teratosphaeriaceae</taxon>
        <taxon>Meristemomyces</taxon>
    </lineage>
</organism>
<dbReference type="CDD" id="cd20335">
    <property type="entry name" value="BRcat_RBR"/>
    <property type="match status" value="1"/>
</dbReference>
<evidence type="ECO:0000256" key="1">
    <source>
        <dbReference type="ARBA" id="ARBA00001798"/>
    </source>
</evidence>
<dbReference type="EMBL" id="JAVRRL010000070">
    <property type="protein sequence ID" value="KAK5109117.1"/>
    <property type="molecule type" value="Genomic_DNA"/>
</dbReference>
<keyword evidence="4" id="KW-0479">Metal-binding</keyword>
<dbReference type="GO" id="GO:0008270">
    <property type="term" value="F:zinc ion binding"/>
    <property type="evidence" value="ECO:0007669"/>
    <property type="project" value="UniProtKB-KW"/>
</dbReference>
<dbReference type="PROSITE" id="PS51873">
    <property type="entry name" value="TRIAD"/>
    <property type="match status" value="1"/>
</dbReference>
<evidence type="ECO:0000256" key="5">
    <source>
        <dbReference type="ARBA" id="ARBA00022737"/>
    </source>
</evidence>
<dbReference type="SMART" id="SM00647">
    <property type="entry name" value="IBR"/>
    <property type="match status" value="2"/>
</dbReference>
<dbReference type="InterPro" id="IPR002867">
    <property type="entry name" value="IBR_dom"/>
</dbReference>
<feature type="compositionally biased region" description="Basic and acidic residues" evidence="9">
    <location>
        <begin position="153"/>
        <end position="174"/>
    </location>
</feature>
<feature type="region of interest" description="Disordered" evidence="9">
    <location>
        <begin position="78"/>
        <end position="98"/>
    </location>
</feature>
<dbReference type="EC" id="2.3.2.31" evidence="2"/>
<evidence type="ECO:0000313" key="12">
    <source>
        <dbReference type="Proteomes" id="UP001310890"/>
    </source>
</evidence>
<keyword evidence="5" id="KW-0677">Repeat</keyword>
<dbReference type="Proteomes" id="UP001310890">
    <property type="component" value="Unassembled WGS sequence"/>
</dbReference>
<dbReference type="Gene3D" id="1.20.120.1750">
    <property type="match status" value="1"/>
</dbReference>
<keyword evidence="3" id="KW-0808">Transferase</keyword>
<keyword evidence="6" id="KW-0863">Zinc-finger</keyword>